<reference evidence="1" key="1">
    <citation type="submission" date="2016-04" db="UniProtKB">
        <authorList>
            <consortium name="WormBaseParasite"/>
        </authorList>
    </citation>
    <scope>IDENTIFICATION</scope>
</reference>
<evidence type="ECO:0000313" key="1">
    <source>
        <dbReference type="WBParaSite" id="ASIM_0001359301-mRNA-1"/>
    </source>
</evidence>
<sequence length="104" mass="11625">LSAASAMSAFVSLLDTVCPPFRDFIGEHAETRAKLAANKSGEDNQQLEVIHQTVNAASDIEKFESQRRQIQEALNQQTYHQFRAYAQQQFVGDPIQVVSLNFLA</sequence>
<dbReference type="WBParaSite" id="ASIM_0001359301-mRNA-1">
    <property type="protein sequence ID" value="ASIM_0001359301-mRNA-1"/>
    <property type="gene ID" value="ASIM_0001359301"/>
</dbReference>
<dbReference type="AlphaFoldDB" id="A0A158PP40"/>
<proteinExistence type="predicted"/>
<organism evidence="1">
    <name type="scientific">Anisakis simplex</name>
    <name type="common">Herring worm</name>
    <dbReference type="NCBI Taxonomy" id="6269"/>
    <lineage>
        <taxon>Eukaryota</taxon>
        <taxon>Metazoa</taxon>
        <taxon>Ecdysozoa</taxon>
        <taxon>Nematoda</taxon>
        <taxon>Chromadorea</taxon>
        <taxon>Rhabditida</taxon>
        <taxon>Spirurina</taxon>
        <taxon>Ascaridomorpha</taxon>
        <taxon>Ascaridoidea</taxon>
        <taxon>Anisakidae</taxon>
        <taxon>Anisakis</taxon>
        <taxon>Anisakis simplex complex</taxon>
    </lineage>
</organism>
<name>A0A158PP40_ANISI</name>
<protein>
    <submittedName>
        <fullName evidence="1">Conserved oligomeric Golgi complex subunit 6</fullName>
    </submittedName>
</protein>
<accession>A0A158PP40</accession>